<accession>A0AAD9DFK5</accession>
<evidence type="ECO:0000313" key="4">
    <source>
        <dbReference type="Proteomes" id="UP001224775"/>
    </source>
</evidence>
<dbReference type="Pfam" id="PF02469">
    <property type="entry name" value="Fasciclin"/>
    <property type="match status" value="2"/>
</dbReference>
<dbReference type="PROSITE" id="PS50213">
    <property type="entry name" value="FAS1"/>
    <property type="match status" value="2"/>
</dbReference>
<sequence length="246" mass="25162">MVIDGMDAPTASGESFTVNTDPIRINEDSVVIAADIMATNGVIHVIDNIIASQAVSQTIADLAVADDNLSTLVAALTAADLVGAISADGPITCLGKIMLNNDTVLRRCPCPPPTNDAFAALPEGTVDSLLLPENVETLKDILLTHCISGNILSSMVTSGPITTLSGNTIEAVVNDDGTITFDGSTVITADVVASNGIAHVIDKVIVPTSDEAAATTVAPTTAAPTTEAAKDDTHDDGDDIDHSMDE</sequence>
<name>A0AAD9DFK5_9STRA</name>
<gene>
    <name evidence="3" type="ORF">QTG54_004892</name>
</gene>
<dbReference type="InterPro" id="IPR050904">
    <property type="entry name" value="Adhesion/Biosynth-related"/>
</dbReference>
<feature type="domain" description="FAS1" evidence="2">
    <location>
        <begin position="56"/>
        <end position="205"/>
    </location>
</feature>
<dbReference type="InterPro" id="IPR036378">
    <property type="entry name" value="FAS1_dom_sf"/>
</dbReference>
<dbReference type="EMBL" id="JATAAI010000007">
    <property type="protein sequence ID" value="KAK1744359.1"/>
    <property type="molecule type" value="Genomic_DNA"/>
</dbReference>
<keyword evidence="4" id="KW-1185">Reference proteome</keyword>
<feature type="domain" description="FAS1" evidence="2">
    <location>
        <begin position="1"/>
        <end position="50"/>
    </location>
</feature>
<dbReference type="PANTHER" id="PTHR10900:SF77">
    <property type="entry name" value="FI19380P1"/>
    <property type="match status" value="1"/>
</dbReference>
<organism evidence="3 4">
    <name type="scientific">Skeletonema marinoi</name>
    <dbReference type="NCBI Taxonomy" id="267567"/>
    <lineage>
        <taxon>Eukaryota</taxon>
        <taxon>Sar</taxon>
        <taxon>Stramenopiles</taxon>
        <taxon>Ochrophyta</taxon>
        <taxon>Bacillariophyta</taxon>
        <taxon>Coscinodiscophyceae</taxon>
        <taxon>Thalassiosirophycidae</taxon>
        <taxon>Thalassiosirales</taxon>
        <taxon>Skeletonemataceae</taxon>
        <taxon>Skeletonema</taxon>
        <taxon>Skeletonema marinoi-dohrnii complex</taxon>
    </lineage>
</organism>
<feature type="compositionally biased region" description="Low complexity" evidence="1">
    <location>
        <begin position="214"/>
        <end position="227"/>
    </location>
</feature>
<evidence type="ECO:0000313" key="3">
    <source>
        <dbReference type="EMBL" id="KAK1744359.1"/>
    </source>
</evidence>
<proteinExistence type="predicted"/>
<dbReference type="FunFam" id="2.30.180.10:FF:000032">
    <property type="entry name" value="Fasciclin domain-containing protein, putative"/>
    <property type="match status" value="1"/>
</dbReference>
<dbReference type="Proteomes" id="UP001224775">
    <property type="component" value="Unassembled WGS sequence"/>
</dbReference>
<feature type="region of interest" description="Disordered" evidence="1">
    <location>
        <begin position="214"/>
        <end position="246"/>
    </location>
</feature>
<dbReference type="AlphaFoldDB" id="A0AAD9DFK5"/>
<dbReference type="SMART" id="SM00554">
    <property type="entry name" value="FAS1"/>
    <property type="match status" value="1"/>
</dbReference>
<dbReference type="InterPro" id="IPR000782">
    <property type="entry name" value="FAS1_domain"/>
</dbReference>
<dbReference type="SUPFAM" id="SSF82153">
    <property type="entry name" value="FAS1 domain"/>
    <property type="match status" value="2"/>
</dbReference>
<protein>
    <submittedName>
        <fullName evidence="3">Fasciclin domain-containing protein</fullName>
    </submittedName>
</protein>
<evidence type="ECO:0000259" key="2">
    <source>
        <dbReference type="PROSITE" id="PS50213"/>
    </source>
</evidence>
<dbReference type="Gene3D" id="2.30.180.10">
    <property type="entry name" value="FAS1 domain"/>
    <property type="match status" value="2"/>
</dbReference>
<dbReference type="PANTHER" id="PTHR10900">
    <property type="entry name" value="PERIOSTIN-RELATED"/>
    <property type="match status" value="1"/>
</dbReference>
<evidence type="ECO:0000256" key="1">
    <source>
        <dbReference type="SAM" id="MobiDB-lite"/>
    </source>
</evidence>
<comment type="caution">
    <text evidence="3">The sequence shown here is derived from an EMBL/GenBank/DDBJ whole genome shotgun (WGS) entry which is preliminary data.</text>
</comment>
<dbReference type="GO" id="GO:0005615">
    <property type="term" value="C:extracellular space"/>
    <property type="evidence" value="ECO:0007669"/>
    <property type="project" value="TreeGrafter"/>
</dbReference>
<reference evidence="3" key="1">
    <citation type="submission" date="2023-06" db="EMBL/GenBank/DDBJ databases">
        <title>Survivors Of The Sea: Transcriptome response of Skeletonema marinoi to long-term dormancy.</title>
        <authorList>
            <person name="Pinder M.I.M."/>
            <person name="Kourtchenko O."/>
            <person name="Robertson E.K."/>
            <person name="Larsson T."/>
            <person name="Maumus F."/>
            <person name="Osuna-Cruz C.M."/>
            <person name="Vancaester E."/>
            <person name="Stenow R."/>
            <person name="Vandepoele K."/>
            <person name="Ploug H."/>
            <person name="Bruchert V."/>
            <person name="Godhe A."/>
            <person name="Topel M."/>
        </authorList>
    </citation>
    <scope>NUCLEOTIDE SEQUENCE</scope>
    <source>
        <strain evidence="3">R05AC</strain>
    </source>
</reference>